<sequence length="88" mass="9965">MDSHSVRAYFRVGETNRCHHSHGETHLSHDLHKVLVHQSRIVKAAESNYYGVYPTASIGEDDGHVMMLDNENIRWVHSDGTENQGAQP</sequence>
<evidence type="ECO:0000313" key="1">
    <source>
        <dbReference type="EMBL" id="UVI31442.1"/>
    </source>
</evidence>
<organism evidence="1 2">
    <name type="scientific">Paenibacillus spongiae</name>
    <dbReference type="NCBI Taxonomy" id="2909671"/>
    <lineage>
        <taxon>Bacteria</taxon>
        <taxon>Bacillati</taxon>
        <taxon>Bacillota</taxon>
        <taxon>Bacilli</taxon>
        <taxon>Bacillales</taxon>
        <taxon>Paenibacillaceae</taxon>
        <taxon>Paenibacillus</taxon>
    </lineage>
</organism>
<dbReference type="Proteomes" id="UP001057877">
    <property type="component" value="Chromosome"/>
</dbReference>
<name>A0ABY5SBY4_9BACL</name>
<accession>A0ABY5SBY4</accession>
<evidence type="ECO:0000313" key="2">
    <source>
        <dbReference type="Proteomes" id="UP001057877"/>
    </source>
</evidence>
<proteinExistence type="predicted"/>
<reference evidence="1" key="1">
    <citation type="submission" date="2022-01" db="EMBL/GenBank/DDBJ databases">
        <title>Paenibacillus spongiae sp. nov., isolated from marine sponge.</title>
        <authorList>
            <person name="Li Z."/>
            <person name="Zhang M."/>
        </authorList>
    </citation>
    <scope>NUCLEOTIDE SEQUENCE</scope>
    <source>
        <strain evidence="1">PHS-Z3</strain>
    </source>
</reference>
<keyword evidence="2" id="KW-1185">Reference proteome</keyword>
<dbReference type="RefSeq" id="WP_258387504.1">
    <property type="nucleotide sequence ID" value="NZ_CP091430.1"/>
</dbReference>
<protein>
    <submittedName>
        <fullName evidence="1">Uncharacterized protein</fullName>
    </submittedName>
</protein>
<gene>
    <name evidence="1" type="ORF">L1F29_06360</name>
</gene>
<dbReference type="EMBL" id="CP091430">
    <property type="protein sequence ID" value="UVI31442.1"/>
    <property type="molecule type" value="Genomic_DNA"/>
</dbReference>